<keyword evidence="4" id="KW-1185">Reference proteome</keyword>
<feature type="region of interest" description="Disordered" evidence="2">
    <location>
        <begin position="229"/>
        <end position="252"/>
    </location>
</feature>
<protein>
    <submittedName>
        <fullName evidence="5">Calponin-homology (CH) domain-containing protein</fullName>
    </submittedName>
</protein>
<dbReference type="PANTHER" id="PTHR12509">
    <property type="entry name" value="SPERMATOGENESIS-ASSOCIATED 4-RELATED"/>
    <property type="match status" value="1"/>
</dbReference>
<dbReference type="PANTHER" id="PTHR12509:SF9">
    <property type="entry name" value="SPERM FLAGELLAR PROTEIN 1 ISOFORM X1"/>
    <property type="match status" value="1"/>
</dbReference>
<dbReference type="InterPro" id="IPR036872">
    <property type="entry name" value="CH_dom_sf"/>
</dbReference>
<evidence type="ECO:0000256" key="2">
    <source>
        <dbReference type="SAM" id="MobiDB-lite"/>
    </source>
</evidence>
<dbReference type="Gene3D" id="1.10.418.10">
    <property type="entry name" value="Calponin-like domain"/>
    <property type="match status" value="1"/>
</dbReference>
<reference evidence="5" key="1">
    <citation type="submission" date="2022-11" db="UniProtKB">
        <authorList>
            <consortium name="WormBaseParasite"/>
        </authorList>
    </citation>
    <scope>IDENTIFICATION</scope>
</reference>
<dbReference type="GO" id="GO:0008017">
    <property type="term" value="F:microtubule binding"/>
    <property type="evidence" value="ECO:0007669"/>
    <property type="project" value="TreeGrafter"/>
</dbReference>
<evidence type="ECO:0000259" key="3">
    <source>
        <dbReference type="PROSITE" id="PS50021"/>
    </source>
</evidence>
<evidence type="ECO:0000313" key="5">
    <source>
        <dbReference type="WBParaSite" id="jg23241"/>
    </source>
</evidence>
<dbReference type="PROSITE" id="PS50021">
    <property type="entry name" value="CH"/>
    <property type="match status" value="1"/>
</dbReference>
<dbReference type="AlphaFoldDB" id="A0A915DVK3"/>
<dbReference type="Proteomes" id="UP000887574">
    <property type="component" value="Unplaced"/>
</dbReference>
<dbReference type="InterPro" id="IPR010441">
    <property type="entry name" value="CH_2"/>
</dbReference>
<dbReference type="Pfam" id="PF06294">
    <property type="entry name" value="CH_2"/>
    <property type="match status" value="1"/>
</dbReference>
<feature type="region of interest" description="Disordered" evidence="2">
    <location>
        <begin position="120"/>
        <end position="177"/>
    </location>
</feature>
<keyword evidence="1" id="KW-0175">Coiled coil</keyword>
<dbReference type="InterPro" id="IPR052111">
    <property type="entry name" value="Spermatogenesis_Ciliary_MAP"/>
</dbReference>
<dbReference type="InterPro" id="IPR001715">
    <property type="entry name" value="CH_dom"/>
</dbReference>
<evidence type="ECO:0000313" key="4">
    <source>
        <dbReference type="Proteomes" id="UP000887574"/>
    </source>
</evidence>
<dbReference type="GO" id="GO:0051493">
    <property type="term" value="P:regulation of cytoskeleton organization"/>
    <property type="evidence" value="ECO:0007669"/>
    <property type="project" value="TreeGrafter"/>
</dbReference>
<feature type="coiled-coil region" evidence="1">
    <location>
        <begin position="187"/>
        <end position="221"/>
    </location>
</feature>
<organism evidence="4 5">
    <name type="scientific">Ditylenchus dipsaci</name>
    <dbReference type="NCBI Taxonomy" id="166011"/>
    <lineage>
        <taxon>Eukaryota</taxon>
        <taxon>Metazoa</taxon>
        <taxon>Ecdysozoa</taxon>
        <taxon>Nematoda</taxon>
        <taxon>Chromadorea</taxon>
        <taxon>Rhabditida</taxon>
        <taxon>Tylenchina</taxon>
        <taxon>Tylenchomorpha</taxon>
        <taxon>Sphaerularioidea</taxon>
        <taxon>Anguinidae</taxon>
        <taxon>Anguininae</taxon>
        <taxon>Ditylenchus</taxon>
    </lineage>
</organism>
<dbReference type="WBParaSite" id="jg23241">
    <property type="protein sequence ID" value="jg23241"/>
    <property type="gene ID" value="jg23241"/>
</dbReference>
<name>A0A915DVK3_9BILA</name>
<feature type="domain" description="Calponin-homology (CH)" evidence="3">
    <location>
        <begin position="9"/>
        <end position="114"/>
    </location>
</feature>
<feature type="compositionally biased region" description="Low complexity" evidence="2">
    <location>
        <begin position="131"/>
        <end position="143"/>
    </location>
</feature>
<accession>A0A915DVK3</accession>
<dbReference type="GO" id="GO:0005930">
    <property type="term" value="C:axoneme"/>
    <property type="evidence" value="ECO:0007669"/>
    <property type="project" value="TreeGrafter"/>
</dbReference>
<proteinExistence type="predicted"/>
<dbReference type="SUPFAM" id="SSF47576">
    <property type="entry name" value="Calponin-homology domain, CH-domain"/>
    <property type="match status" value="1"/>
</dbReference>
<dbReference type="FunFam" id="1.10.418.10:FF:000059">
    <property type="entry name" value="RIKEN cDNA 6430531B16 gene"/>
    <property type="match status" value="1"/>
</dbReference>
<evidence type="ECO:0000256" key="1">
    <source>
        <dbReference type="SAM" id="Coils"/>
    </source>
</evidence>
<sequence>MCDQSAETTAMNSILAEWLASINLSKPIRNMARDFSDAVLLAEIIAHFLPRYISLGNFGSVNSAALKRYNWETLNKVVLRHLNINLSPKQIHQLANSEQGVIESVLFELKNRIEEAISEGRFRPTNRRSRSAASSRGGSSLGSNKESKHRGDQPPKNQPVQNHVKAEHITSSKAPPVLDDFTKDQLIEKLYLRIRHMENSMREKDERIDQLCRQNEKLMEIVQHRKRDFERKNSNCDSPSTPPFSHRGRNSTEFDVLNGLDYNNF</sequence>